<evidence type="ECO:0000313" key="3">
    <source>
        <dbReference type="EMBL" id="GAF45624.1"/>
    </source>
</evidence>
<feature type="region of interest" description="Disordered" evidence="1">
    <location>
        <begin position="107"/>
        <end position="129"/>
    </location>
</feature>
<comment type="caution">
    <text evidence="3">The sequence shown here is derived from an EMBL/GenBank/DDBJ whole genome shotgun (WGS) entry which is preliminary data.</text>
</comment>
<dbReference type="EMBL" id="BAWF01000023">
    <property type="protein sequence ID" value="GAF45624.1"/>
    <property type="molecule type" value="Genomic_DNA"/>
</dbReference>
<protein>
    <recommendedName>
        <fullName evidence="2">DinB-like domain-containing protein</fullName>
    </recommendedName>
</protein>
<reference evidence="3 4" key="1">
    <citation type="submission" date="2014-02" db="EMBL/GenBank/DDBJ databases">
        <title>Whole genome shotgun sequence of Rhodococcus wratislaviensis NBRC 100605.</title>
        <authorList>
            <person name="Hosoyama A."/>
            <person name="Tsuchikane K."/>
            <person name="Yoshida I."/>
            <person name="Ohji S."/>
            <person name="Ichikawa N."/>
            <person name="Yamazoe A."/>
            <person name="Fujita N."/>
        </authorList>
    </citation>
    <scope>NUCLEOTIDE SEQUENCE [LARGE SCALE GENOMIC DNA]</scope>
    <source>
        <strain evidence="3 4">NBRC 100605</strain>
    </source>
</reference>
<evidence type="ECO:0000313" key="4">
    <source>
        <dbReference type="Proteomes" id="UP000019491"/>
    </source>
</evidence>
<proteinExistence type="predicted"/>
<dbReference type="Gene3D" id="1.20.120.450">
    <property type="entry name" value="dinb family like domain"/>
    <property type="match status" value="1"/>
</dbReference>
<keyword evidence="4" id="KW-1185">Reference proteome</keyword>
<dbReference type="AlphaFoldDB" id="X0PRQ9"/>
<evidence type="ECO:0000259" key="2">
    <source>
        <dbReference type="Pfam" id="PF12867"/>
    </source>
</evidence>
<accession>X0PRQ9</accession>
<dbReference type="Pfam" id="PF12867">
    <property type="entry name" value="DinB_2"/>
    <property type="match status" value="1"/>
</dbReference>
<evidence type="ECO:0000256" key="1">
    <source>
        <dbReference type="SAM" id="MobiDB-lite"/>
    </source>
</evidence>
<dbReference type="InterPro" id="IPR024775">
    <property type="entry name" value="DinB-like"/>
</dbReference>
<dbReference type="SUPFAM" id="SSF109854">
    <property type="entry name" value="DinB/YfiT-like putative metalloenzymes"/>
    <property type="match status" value="1"/>
</dbReference>
<dbReference type="Proteomes" id="UP000019491">
    <property type="component" value="Unassembled WGS sequence"/>
</dbReference>
<organism evidence="3 4">
    <name type="scientific">Rhodococcus wratislaviensis NBRC 100605</name>
    <dbReference type="NCBI Taxonomy" id="1219028"/>
    <lineage>
        <taxon>Bacteria</taxon>
        <taxon>Bacillati</taxon>
        <taxon>Actinomycetota</taxon>
        <taxon>Actinomycetes</taxon>
        <taxon>Mycobacteriales</taxon>
        <taxon>Nocardiaceae</taxon>
        <taxon>Rhodococcus</taxon>
    </lineage>
</organism>
<sequence>MYTTTKANPVTTDEYLYFLDRAFDGMLAVLGELGDERANQAPPFDGANSPWAITYHCTEVADYWIGHLIGGRESNRDRESEFTARGTIADLTRTVAALRSRLQKDLDGFDPGAPLTNTPPADYEGPNRQLTPNGVLLHVLEELAQHHGQVEVSRDALSTIPMEAAL</sequence>
<feature type="domain" description="DinB-like" evidence="2">
    <location>
        <begin position="19"/>
        <end position="150"/>
    </location>
</feature>
<name>X0PRQ9_RHOWR</name>
<dbReference type="InterPro" id="IPR034660">
    <property type="entry name" value="DinB/YfiT-like"/>
</dbReference>
<gene>
    <name evidence="3" type="ORF">RW1_023_00580</name>
</gene>